<dbReference type="RefSeq" id="XP_014679543.1">
    <property type="nucleotide sequence ID" value="XM_014824057.1"/>
</dbReference>
<organism evidence="3 4">
    <name type="scientific">Priapulus caudatus</name>
    <name type="common">Priapulid worm</name>
    <dbReference type="NCBI Taxonomy" id="37621"/>
    <lineage>
        <taxon>Eukaryota</taxon>
        <taxon>Metazoa</taxon>
        <taxon>Ecdysozoa</taxon>
        <taxon>Scalidophora</taxon>
        <taxon>Priapulida</taxon>
        <taxon>Priapulimorpha</taxon>
        <taxon>Priapulimorphida</taxon>
        <taxon>Priapulidae</taxon>
        <taxon>Priapulus</taxon>
    </lineage>
</organism>
<sequence length="225" mass="26152">MNLICTEEALQAELAQERLAEEARQQKLAQERRDHELATRLAQESGGVVEALETPQLQRSERARSVINAAGGKTHELSKWKYAELRDTINTSCDVALLDACREEFHRRLKVYHEWKSKNKKAAATENQRAPQAVIENSQQQEEKKPKLQRLNRNIDKIRPNVNHRFFRLPFLAPADINREPQAEKKGWWYAHFDGQWIARQLELYPDKQPVLLIAGTDDMQMYGL</sequence>
<dbReference type="Proteomes" id="UP000695022">
    <property type="component" value="Unplaced"/>
</dbReference>
<evidence type="ECO:0000256" key="1">
    <source>
        <dbReference type="SAM" id="MobiDB-lite"/>
    </source>
</evidence>
<dbReference type="Pfam" id="PF16521">
    <property type="entry name" value="Myosin-VI_CBD"/>
    <property type="match status" value="1"/>
</dbReference>
<protein>
    <submittedName>
        <fullName evidence="4">Unconventional myosin-VI-like</fullName>
    </submittedName>
</protein>
<reference evidence="4" key="1">
    <citation type="submission" date="2025-08" db="UniProtKB">
        <authorList>
            <consortium name="RefSeq"/>
        </authorList>
    </citation>
    <scope>IDENTIFICATION</scope>
</reference>
<accession>A0ABM1F522</accession>
<evidence type="ECO:0000313" key="4">
    <source>
        <dbReference type="RefSeq" id="XP_014679543.1"/>
    </source>
</evidence>
<dbReference type="GeneID" id="106819417"/>
<gene>
    <name evidence="4" type="primary">LOC106819417</name>
</gene>
<evidence type="ECO:0000259" key="2">
    <source>
        <dbReference type="Pfam" id="PF16521"/>
    </source>
</evidence>
<name>A0ABM1F522_PRICU</name>
<feature type="non-terminal residue" evidence="4">
    <location>
        <position position="225"/>
    </location>
</feature>
<feature type="region of interest" description="Disordered" evidence="1">
    <location>
        <begin position="121"/>
        <end position="145"/>
    </location>
</feature>
<feature type="domain" description="Myosin VI cargo binding" evidence="2">
    <location>
        <begin position="164"/>
        <end position="223"/>
    </location>
</feature>
<dbReference type="InterPro" id="IPR032412">
    <property type="entry name" value="Myosin-VI_CBD"/>
</dbReference>
<dbReference type="CDD" id="cd21958">
    <property type="entry name" value="MyUb_Myo6"/>
    <property type="match status" value="1"/>
</dbReference>
<proteinExistence type="predicted"/>
<feature type="compositionally biased region" description="Polar residues" evidence="1">
    <location>
        <begin position="125"/>
        <end position="140"/>
    </location>
</feature>
<keyword evidence="3" id="KW-1185">Reference proteome</keyword>
<evidence type="ECO:0000313" key="3">
    <source>
        <dbReference type="Proteomes" id="UP000695022"/>
    </source>
</evidence>